<dbReference type="Gene3D" id="3.40.50.10420">
    <property type="entry name" value="NagB/RpiA/CoA transferase-like"/>
    <property type="match status" value="1"/>
</dbReference>
<comment type="similarity">
    <text evidence="1 5">Belongs to the 5-formyltetrahydrofolate cyclo-ligase family.</text>
</comment>
<dbReference type="RefSeq" id="WP_111312655.1">
    <property type="nucleotide sequence ID" value="NZ_CAUVRQ010000008.1"/>
</dbReference>
<evidence type="ECO:0000313" key="6">
    <source>
        <dbReference type="EMBL" id="RDF04878.1"/>
    </source>
</evidence>
<dbReference type="InterPro" id="IPR024185">
    <property type="entry name" value="FTHF_cligase-like_sf"/>
</dbReference>
<evidence type="ECO:0000313" key="7">
    <source>
        <dbReference type="Proteomes" id="UP000253999"/>
    </source>
</evidence>
<feature type="binding site" evidence="4">
    <location>
        <position position="55"/>
    </location>
    <ligand>
        <name>substrate</name>
    </ligand>
</feature>
<evidence type="ECO:0000256" key="1">
    <source>
        <dbReference type="ARBA" id="ARBA00010638"/>
    </source>
</evidence>
<evidence type="ECO:0000256" key="2">
    <source>
        <dbReference type="ARBA" id="ARBA00022741"/>
    </source>
</evidence>
<sequence length="189" mass="21666">MQSSIQTDRRVLRKQLLEKRSHLSAEKQLQASHDLVPIALDIIEKQQAEHIAVYLPFKHEISPLVLVEELRKQGKKCYLPIIHPFSKGNLLFSHFESDTPLEKHPWGLLQPKLDVRNVIPTSQIEMIFTPLVGCDKQLGRLGYGGGFYDRTFEQNPKAIRIGLAHACQCIEKLPLESWDKPLHHLIIAE</sequence>
<feature type="binding site" evidence="4">
    <location>
        <begin position="9"/>
        <end position="13"/>
    </location>
    <ligand>
        <name>ATP</name>
        <dbReference type="ChEBI" id="CHEBI:30616"/>
    </ligand>
</feature>
<keyword evidence="5" id="KW-0479">Metal-binding</keyword>
<protein>
    <recommendedName>
        <fullName evidence="5">5-formyltetrahydrofolate cyclo-ligase</fullName>
        <ecNumber evidence="5">6.3.3.2</ecNumber>
    </recommendedName>
</protein>
<dbReference type="PANTHER" id="PTHR23407">
    <property type="entry name" value="ATPASE INHIBITOR/5-FORMYLTETRAHYDROFOLATE CYCLO-LIGASE"/>
    <property type="match status" value="1"/>
</dbReference>
<dbReference type="PIRSF" id="PIRSF006806">
    <property type="entry name" value="FTHF_cligase"/>
    <property type="match status" value="1"/>
</dbReference>
<keyword evidence="6" id="KW-0436">Ligase</keyword>
<organism evidence="6 7">
    <name type="scientific">Haemophilus parahaemolyticus</name>
    <dbReference type="NCBI Taxonomy" id="735"/>
    <lineage>
        <taxon>Bacteria</taxon>
        <taxon>Pseudomonadati</taxon>
        <taxon>Pseudomonadota</taxon>
        <taxon>Gammaproteobacteria</taxon>
        <taxon>Pasteurellales</taxon>
        <taxon>Pasteurellaceae</taxon>
        <taxon>Haemophilus</taxon>
    </lineage>
</organism>
<dbReference type="GO" id="GO:0005524">
    <property type="term" value="F:ATP binding"/>
    <property type="evidence" value="ECO:0007669"/>
    <property type="project" value="UniProtKB-KW"/>
</dbReference>
<dbReference type="Proteomes" id="UP000253999">
    <property type="component" value="Unassembled WGS sequence"/>
</dbReference>
<dbReference type="GO" id="GO:0046872">
    <property type="term" value="F:metal ion binding"/>
    <property type="evidence" value="ECO:0007669"/>
    <property type="project" value="UniProtKB-KW"/>
</dbReference>
<comment type="caution">
    <text evidence="6">The sequence shown here is derived from an EMBL/GenBank/DDBJ whole genome shotgun (WGS) entry which is preliminary data.</text>
</comment>
<dbReference type="STRING" id="735.B0185_04730"/>
<gene>
    <name evidence="6" type="ORF">DPV98_03475</name>
</gene>
<comment type="cofactor">
    <cofactor evidence="5">
        <name>Mg(2+)</name>
        <dbReference type="ChEBI" id="CHEBI:18420"/>
    </cofactor>
</comment>
<dbReference type="NCBIfam" id="TIGR02727">
    <property type="entry name" value="MTHFS_bact"/>
    <property type="match status" value="1"/>
</dbReference>
<dbReference type="EC" id="6.3.3.2" evidence="5"/>
<comment type="catalytic activity">
    <reaction evidence="5">
        <text>(6S)-5-formyl-5,6,7,8-tetrahydrofolate + ATP = (6R)-5,10-methenyltetrahydrofolate + ADP + phosphate</text>
        <dbReference type="Rhea" id="RHEA:10488"/>
        <dbReference type="ChEBI" id="CHEBI:30616"/>
        <dbReference type="ChEBI" id="CHEBI:43474"/>
        <dbReference type="ChEBI" id="CHEBI:57455"/>
        <dbReference type="ChEBI" id="CHEBI:57457"/>
        <dbReference type="ChEBI" id="CHEBI:456216"/>
        <dbReference type="EC" id="6.3.3.2"/>
    </reaction>
</comment>
<name>A0A369ZHW8_HAEPH</name>
<feature type="binding site" evidence="4">
    <location>
        <begin position="140"/>
        <end position="148"/>
    </location>
    <ligand>
        <name>ATP</name>
        <dbReference type="ChEBI" id="CHEBI:30616"/>
    </ligand>
</feature>
<evidence type="ECO:0000256" key="5">
    <source>
        <dbReference type="RuleBase" id="RU361279"/>
    </source>
</evidence>
<evidence type="ECO:0000256" key="4">
    <source>
        <dbReference type="PIRSR" id="PIRSR006806-1"/>
    </source>
</evidence>
<dbReference type="EMBL" id="QEQD01000003">
    <property type="protein sequence ID" value="RDF04878.1"/>
    <property type="molecule type" value="Genomic_DNA"/>
</dbReference>
<dbReference type="PANTHER" id="PTHR23407:SF1">
    <property type="entry name" value="5-FORMYLTETRAHYDROFOLATE CYCLO-LIGASE"/>
    <property type="match status" value="1"/>
</dbReference>
<keyword evidence="2 4" id="KW-0547">Nucleotide-binding</keyword>
<dbReference type="InterPro" id="IPR002698">
    <property type="entry name" value="FTHF_cligase"/>
</dbReference>
<dbReference type="InterPro" id="IPR037171">
    <property type="entry name" value="NagB/RpiA_transferase-like"/>
</dbReference>
<dbReference type="SUPFAM" id="SSF100950">
    <property type="entry name" value="NagB/RpiA/CoA transferase-like"/>
    <property type="match status" value="1"/>
</dbReference>
<accession>A0A369ZHW8</accession>
<keyword evidence="5" id="KW-0460">Magnesium</keyword>
<dbReference type="Pfam" id="PF01812">
    <property type="entry name" value="5-FTHF_cyc-lig"/>
    <property type="match status" value="1"/>
</dbReference>
<dbReference type="GO" id="GO:0030272">
    <property type="term" value="F:5-formyltetrahydrofolate cyclo-ligase activity"/>
    <property type="evidence" value="ECO:0007669"/>
    <property type="project" value="UniProtKB-EC"/>
</dbReference>
<feature type="binding site" evidence="4">
    <location>
        <position position="60"/>
    </location>
    <ligand>
        <name>substrate</name>
    </ligand>
</feature>
<dbReference type="GO" id="GO:0035999">
    <property type="term" value="P:tetrahydrofolate interconversion"/>
    <property type="evidence" value="ECO:0007669"/>
    <property type="project" value="TreeGrafter"/>
</dbReference>
<dbReference type="AlphaFoldDB" id="A0A369ZHW8"/>
<evidence type="ECO:0000256" key="3">
    <source>
        <dbReference type="ARBA" id="ARBA00022840"/>
    </source>
</evidence>
<keyword evidence="3 4" id="KW-0067">ATP-binding</keyword>
<reference evidence="6 7" key="1">
    <citation type="submission" date="2018-05" db="EMBL/GenBank/DDBJ databases">
        <title>Draft Genome Sequences for a Diverse set of 7 Haemophilus Species.</title>
        <authorList>
            <person name="Nichols M."/>
            <person name="Topaz N."/>
            <person name="Wang X."/>
            <person name="Wang X."/>
            <person name="Boxrud D."/>
        </authorList>
    </citation>
    <scope>NUCLEOTIDE SEQUENCE [LARGE SCALE GENOMIC DNA]</scope>
    <source>
        <strain evidence="6 7">C2010039593</strain>
    </source>
</reference>
<proteinExistence type="inferred from homology"/>
<dbReference type="GO" id="GO:0009396">
    <property type="term" value="P:folic acid-containing compound biosynthetic process"/>
    <property type="evidence" value="ECO:0007669"/>
    <property type="project" value="TreeGrafter"/>
</dbReference>